<dbReference type="Pfam" id="PF00501">
    <property type="entry name" value="AMP-binding"/>
    <property type="match status" value="1"/>
</dbReference>
<proteinExistence type="inferred from homology"/>
<dbReference type="InterPro" id="IPR042099">
    <property type="entry name" value="ANL_N_sf"/>
</dbReference>
<keyword evidence="6" id="KW-1185">Reference proteome</keyword>
<feature type="domain" description="AMP-dependent synthetase/ligase" evidence="3">
    <location>
        <begin position="35"/>
        <end position="408"/>
    </location>
</feature>
<evidence type="ECO:0000313" key="5">
    <source>
        <dbReference type="EMBL" id="KDN47977.1"/>
    </source>
</evidence>
<dbReference type="CDD" id="cd05911">
    <property type="entry name" value="Firefly_Luc_like"/>
    <property type="match status" value="1"/>
</dbReference>
<comment type="caution">
    <text evidence="5">The sequence shown here is derived from an EMBL/GenBank/DDBJ whole genome shotgun (WGS) entry which is preliminary data.</text>
</comment>
<dbReference type="InterPro" id="IPR020845">
    <property type="entry name" value="AMP-binding_CS"/>
</dbReference>
<dbReference type="PROSITE" id="PS00455">
    <property type="entry name" value="AMP_BINDING"/>
    <property type="match status" value="1"/>
</dbReference>
<dbReference type="Pfam" id="PF13193">
    <property type="entry name" value="AMP-binding_C"/>
    <property type="match status" value="1"/>
</dbReference>
<dbReference type="GeneID" id="25267930"/>
<evidence type="ECO:0000259" key="3">
    <source>
        <dbReference type="Pfam" id="PF00501"/>
    </source>
</evidence>
<accession>A0A066W1Z4</accession>
<dbReference type="RefSeq" id="XP_013243996.1">
    <property type="nucleotide sequence ID" value="XM_013388542.1"/>
</dbReference>
<evidence type="ECO:0000256" key="1">
    <source>
        <dbReference type="ARBA" id="ARBA00006432"/>
    </source>
</evidence>
<dbReference type="Proteomes" id="UP000027361">
    <property type="component" value="Unassembled WGS sequence"/>
</dbReference>
<dbReference type="STRING" id="1037660.A0A066W1Z4"/>
<organism evidence="5 6">
    <name type="scientific">Tilletiaria anomala (strain ATCC 24038 / CBS 436.72 / UBC 951)</name>
    <dbReference type="NCBI Taxonomy" id="1037660"/>
    <lineage>
        <taxon>Eukaryota</taxon>
        <taxon>Fungi</taxon>
        <taxon>Dikarya</taxon>
        <taxon>Basidiomycota</taxon>
        <taxon>Ustilaginomycotina</taxon>
        <taxon>Exobasidiomycetes</taxon>
        <taxon>Georgefischeriales</taxon>
        <taxon>Tilletiariaceae</taxon>
        <taxon>Tilletiaria</taxon>
    </lineage>
</organism>
<evidence type="ECO:0000259" key="4">
    <source>
        <dbReference type="Pfam" id="PF13193"/>
    </source>
</evidence>
<gene>
    <name evidence="5" type="ORF">K437DRAFT_90548</name>
</gene>
<feature type="domain" description="AMP-binding enzyme C-terminal" evidence="4">
    <location>
        <begin position="458"/>
        <end position="545"/>
    </location>
</feature>
<dbReference type="SUPFAM" id="SSF56801">
    <property type="entry name" value="Acetyl-CoA synthetase-like"/>
    <property type="match status" value="1"/>
</dbReference>
<sequence>MAPQIITCKDQPAPQWPRCNVFELIASNPNKIPDSNPAFIRADGKELSRGQLFEDSKRLAHAFVHKLGLNPGDRVGILSPNSCYYPIAVFANFIATTVSVPLNPGYGADELIHPIQDSGTKYLLVHPSVIDVARQAVESAGQKDTTSEGIKRIWILADDDEMQKGNRGEQDVRTLLGDGRLEPRKVKNPEETNAFIAYSSGTTGKSKGTELTHHNMTSVLKIIQVGVPEITHKDIHVGVLPFQHIFAISKHVQHAPYTGTPVVVLPKFDLEQWLSTVQHFKVTIAMAVPPILVLLAKHPIIDKYNLSSLKLLLCAAAPLSAELGDEVEKRIPTVRVTQGWGLTETSPTATFTPSHMYRNAKGSAGRLLPGLEMRIVDDDSRDVGHEQGDKGKPGEIWVRGPTVFRRYLNNKVATDDCKTSDGWFKTGDVGIYLKEQIYIVDRKKELIKYKGYQVVPSELEALLLQHPEVADAAVLGVYSKEEATEFPRAHVVPRLGLFDPNKDKQKVDEFAKEIYKWTTERVANHKRLRGGVKVVESVPKSPSGKILRRILRDQAAAEGNEARARL</sequence>
<dbReference type="GO" id="GO:0016405">
    <property type="term" value="F:CoA-ligase activity"/>
    <property type="evidence" value="ECO:0007669"/>
    <property type="project" value="TreeGrafter"/>
</dbReference>
<dbReference type="InterPro" id="IPR025110">
    <property type="entry name" value="AMP-bd_C"/>
</dbReference>
<dbReference type="Gene3D" id="3.40.50.12780">
    <property type="entry name" value="N-terminal domain of ligase-like"/>
    <property type="match status" value="1"/>
</dbReference>
<dbReference type="HOGENOM" id="CLU_000022_59_2_1"/>
<dbReference type="Gene3D" id="3.30.300.30">
    <property type="match status" value="1"/>
</dbReference>
<evidence type="ECO:0000313" key="6">
    <source>
        <dbReference type="Proteomes" id="UP000027361"/>
    </source>
</evidence>
<dbReference type="InterPro" id="IPR000873">
    <property type="entry name" value="AMP-dep_synth/lig_dom"/>
</dbReference>
<dbReference type="PANTHER" id="PTHR24096:SF149">
    <property type="entry name" value="AMP-BINDING DOMAIN-CONTAINING PROTEIN-RELATED"/>
    <property type="match status" value="1"/>
</dbReference>
<comment type="similarity">
    <text evidence="1">Belongs to the ATP-dependent AMP-binding enzyme family.</text>
</comment>
<dbReference type="InterPro" id="IPR045851">
    <property type="entry name" value="AMP-bd_C_sf"/>
</dbReference>
<dbReference type="PANTHER" id="PTHR24096">
    <property type="entry name" value="LONG-CHAIN-FATTY-ACID--COA LIGASE"/>
    <property type="match status" value="1"/>
</dbReference>
<keyword evidence="2" id="KW-0436">Ligase</keyword>
<dbReference type="InParanoid" id="A0A066W1Z4"/>
<dbReference type="AlphaFoldDB" id="A0A066W1Z4"/>
<reference evidence="5 6" key="1">
    <citation type="submission" date="2014-05" db="EMBL/GenBank/DDBJ databases">
        <title>Draft genome sequence of a rare smut relative, Tilletiaria anomala UBC 951.</title>
        <authorList>
            <consortium name="DOE Joint Genome Institute"/>
            <person name="Toome M."/>
            <person name="Kuo A."/>
            <person name="Henrissat B."/>
            <person name="Lipzen A."/>
            <person name="Tritt A."/>
            <person name="Yoshinaga Y."/>
            <person name="Zane M."/>
            <person name="Barry K."/>
            <person name="Grigoriev I.V."/>
            <person name="Spatafora J.W."/>
            <person name="Aimea M.C."/>
        </authorList>
    </citation>
    <scope>NUCLEOTIDE SEQUENCE [LARGE SCALE GENOMIC DNA]</scope>
    <source>
        <strain evidence="5 6">UBC 951</strain>
    </source>
</reference>
<name>A0A066W1Z4_TILAU</name>
<dbReference type="OMA" id="EADRRIW"/>
<dbReference type="EMBL" id="JMSN01000027">
    <property type="protein sequence ID" value="KDN47977.1"/>
    <property type="molecule type" value="Genomic_DNA"/>
</dbReference>
<evidence type="ECO:0000256" key="2">
    <source>
        <dbReference type="ARBA" id="ARBA00022598"/>
    </source>
</evidence>
<protein>
    <submittedName>
        <fullName evidence="5">Acetyl-CoA synthetase-like protein</fullName>
    </submittedName>
</protein>
<dbReference type="OrthoDB" id="6509636at2759"/>